<accession>D3B1V6</accession>
<evidence type="ECO:0000313" key="2">
    <source>
        <dbReference type="Proteomes" id="UP000001396"/>
    </source>
</evidence>
<dbReference type="Proteomes" id="UP000001396">
    <property type="component" value="Unassembled WGS sequence"/>
</dbReference>
<name>D3B1V6_HETP5</name>
<evidence type="ECO:0000313" key="1">
    <source>
        <dbReference type="EMBL" id="EFA85280.1"/>
    </source>
</evidence>
<dbReference type="AlphaFoldDB" id="D3B1V6"/>
<organism evidence="1 2">
    <name type="scientific">Heterostelium pallidum (strain ATCC 26659 / Pp 5 / PN500)</name>
    <name type="common">Cellular slime mold</name>
    <name type="synonym">Polysphondylium pallidum</name>
    <dbReference type="NCBI Taxonomy" id="670386"/>
    <lineage>
        <taxon>Eukaryota</taxon>
        <taxon>Amoebozoa</taxon>
        <taxon>Evosea</taxon>
        <taxon>Eumycetozoa</taxon>
        <taxon>Dictyostelia</taxon>
        <taxon>Acytosteliales</taxon>
        <taxon>Acytosteliaceae</taxon>
        <taxon>Heterostelium</taxon>
    </lineage>
</organism>
<gene>
    <name evidence="1" type="ORF">PPL_02281</name>
</gene>
<dbReference type="RefSeq" id="XP_020437389.1">
    <property type="nucleotide sequence ID" value="XM_020573272.1"/>
</dbReference>
<keyword evidence="2" id="KW-1185">Reference proteome</keyword>
<proteinExistence type="predicted"/>
<protein>
    <submittedName>
        <fullName evidence="1">Uncharacterized protein</fullName>
    </submittedName>
</protein>
<dbReference type="GeneID" id="31357806"/>
<sequence length="160" mass="18026">MQYNNNPVDAHVVAVELGQVNIEDPPTIFDGQPGIVRILNTTRQPIIALLRDQKTYDPKVPLHLSSQSSTFSPVVGPDFLAIRKDFQPVNSDAGVYVFAFVPLDDGYLCVVKNRYIERGKALRVKVSHIRESVRFDKKLFSSDFTEIDRSPNLNLNVLLD</sequence>
<reference evidence="1 2" key="1">
    <citation type="journal article" date="2011" name="Genome Res.">
        <title>Phylogeny-wide analysis of social amoeba genomes highlights ancient origins for complex intercellular communication.</title>
        <authorList>
            <person name="Heidel A.J."/>
            <person name="Lawal H.M."/>
            <person name="Felder M."/>
            <person name="Schilde C."/>
            <person name="Helps N.R."/>
            <person name="Tunggal B."/>
            <person name="Rivero F."/>
            <person name="John U."/>
            <person name="Schleicher M."/>
            <person name="Eichinger L."/>
            <person name="Platzer M."/>
            <person name="Noegel A.A."/>
            <person name="Schaap P."/>
            <person name="Gloeckner G."/>
        </authorList>
    </citation>
    <scope>NUCLEOTIDE SEQUENCE [LARGE SCALE GENOMIC DNA]</scope>
    <source>
        <strain evidence="2">ATCC 26659 / Pp 5 / PN500</strain>
    </source>
</reference>
<dbReference type="InParanoid" id="D3B1V6"/>
<dbReference type="EMBL" id="ADBJ01000008">
    <property type="protein sequence ID" value="EFA85280.1"/>
    <property type="molecule type" value="Genomic_DNA"/>
</dbReference>
<comment type="caution">
    <text evidence="1">The sequence shown here is derived from an EMBL/GenBank/DDBJ whole genome shotgun (WGS) entry which is preliminary data.</text>
</comment>